<feature type="site" description="Part of a proton relay during catalysis" evidence="12">
    <location>
        <position position="108"/>
    </location>
</feature>
<dbReference type="Proteomes" id="UP000003244">
    <property type="component" value="Unassembled WGS sequence"/>
</dbReference>
<evidence type="ECO:0000313" key="15">
    <source>
        <dbReference type="EMBL" id="EFM64141.1"/>
    </source>
</evidence>
<dbReference type="GO" id="GO:0008840">
    <property type="term" value="F:4-hydroxy-tetrahydrodipicolinate synthase activity"/>
    <property type="evidence" value="ECO:0007669"/>
    <property type="project" value="UniProtKB-UniRule"/>
</dbReference>
<dbReference type="EMBL" id="ADGQ01000070">
    <property type="protein sequence ID" value="EFM64141.1"/>
    <property type="molecule type" value="Genomic_DNA"/>
</dbReference>
<comment type="subcellular location">
    <subcellularLocation>
        <location evidence="12">Cytoplasm</location>
    </subcellularLocation>
</comment>
<comment type="pathway">
    <text evidence="2 12">Amino-acid biosynthesis; L-lysine biosynthesis via DAP pathway; (S)-tetrahydrodipicolinate from L-aspartate: step 3/4.</text>
</comment>
<evidence type="ECO:0000256" key="9">
    <source>
        <dbReference type="ARBA" id="ARBA00023239"/>
    </source>
</evidence>
<dbReference type="InterPro" id="IPR002220">
    <property type="entry name" value="DapA-like"/>
</dbReference>
<keyword evidence="16" id="KW-1185">Reference proteome</keyword>
<dbReference type="SMART" id="SM01130">
    <property type="entry name" value="DHDPS"/>
    <property type="match status" value="1"/>
</dbReference>
<evidence type="ECO:0000256" key="2">
    <source>
        <dbReference type="ARBA" id="ARBA00005120"/>
    </source>
</evidence>
<dbReference type="GO" id="GO:0005829">
    <property type="term" value="C:cytosol"/>
    <property type="evidence" value="ECO:0007669"/>
    <property type="project" value="TreeGrafter"/>
</dbReference>
<comment type="caution">
    <text evidence="12">Was originally thought to be a dihydrodipicolinate synthase (DHDPS), catalyzing the condensation of (S)-aspartate-beta-semialdehyde [(S)-ASA] and pyruvate to dihydrodipicolinate (DHDP). However, it was shown in E.coli that the product of the enzymatic reaction is not dihydrodipicolinate but in fact (4S)-4-hydroxy-2,3,4,5-tetrahydro-(2S)-dipicolinic acid (HTPA), and that the consecutive dehydration reaction leading to DHDP is not spontaneous but catalyzed by DapB.</text>
</comment>
<comment type="caution">
    <text evidence="12">Lacks conserved residue(s) required for the propagation of feature annotation.</text>
</comment>
<dbReference type="OrthoDB" id="9782828at2"/>
<feature type="site" description="Part of a proton relay during catalysis" evidence="12">
    <location>
        <position position="45"/>
    </location>
</feature>
<dbReference type="eggNOG" id="COG0329">
    <property type="taxonomic scope" value="Bacteria"/>
</dbReference>
<sequence length="294" mass="31754">MIFKGRGVNIVTPFTDTNEVDFNSLANLVDTYLKVGSQAIILGRTTGEFYAMNDNEILEVIDFVIKKVNKKVPVLAQTGLNDTSRSVILSIRAKALGLDSLILSAPYYGQGNELGLISHFKSIAIAGDLPAYIDNDPARTGLNLAPGLIAKLVEIPNIVGIIESSSDLDHLADLSPLINDNFALISGNDKTILANLAMGASGHVSILANICPRLIFNIYDKFIEGDLAGARQVFNDSLKAIDLMNLDVNPIPVKTAMNMLGYEVGNFRLPLHPMDPDKAAQVATFIMDTGLERL</sequence>
<evidence type="ECO:0000256" key="13">
    <source>
        <dbReference type="PIRNR" id="PIRNR001365"/>
    </source>
</evidence>
<dbReference type="UniPathway" id="UPA00034">
    <property type="reaction ID" value="UER00017"/>
</dbReference>
<feature type="binding site" evidence="12 14">
    <location>
        <position position="46"/>
    </location>
    <ligand>
        <name>pyruvate</name>
        <dbReference type="ChEBI" id="CHEBI:15361"/>
    </ligand>
</feature>
<dbReference type="PRINTS" id="PR00146">
    <property type="entry name" value="DHPICSNTHASE"/>
</dbReference>
<organism evidence="15 16">
    <name type="scientific">Peptostreptococcus stomatis DSM 17678</name>
    <dbReference type="NCBI Taxonomy" id="596315"/>
    <lineage>
        <taxon>Bacteria</taxon>
        <taxon>Bacillati</taxon>
        <taxon>Bacillota</taxon>
        <taxon>Clostridia</taxon>
        <taxon>Peptostreptococcales</taxon>
        <taxon>Peptostreptococcaceae</taxon>
        <taxon>Peptostreptococcus</taxon>
    </lineage>
</organism>
<evidence type="ECO:0000256" key="8">
    <source>
        <dbReference type="ARBA" id="ARBA00023154"/>
    </source>
</evidence>
<proteinExistence type="inferred from homology"/>
<dbReference type="AlphaFoldDB" id="E0E4R8"/>
<dbReference type="GO" id="GO:0019877">
    <property type="term" value="P:diaminopimelate biosynthetic process"/>
    <property type="evidence" value="ECO:0007669"/>
    <property type="project" value="UniProtKB-UniRule"/>
</dbReference>
<keyword evidence="5 12" id="KW-0963">Cytoplasm</keyword>
<keyword evidence="7 12" id="KW-0220">Diaminopimelate biosynthesis</keyword>
<dbReference type="PANTHER" id="PTHR12128:SF66">
    <property type="entry name" value="4-HYDROXY-2-OXOGLUTARATE ALDOLASE, MITOCHONDRIAL"/>
    <property type="match status" value="1"/>
</dbReference>
<evidence type="ECO:0000256" key="12">
    <source>
        <dbReference type="HAMAP-Rule" id="MF_00418"/>
    </source>
</evidence>
<accession>E0E4R8</accession>
<comment type="caution">
    <text evidence="15">The sequence shown here is derived from an EMBL/GenBank/DDBJ whole genome shotgun (WGS) entry which is preliminary data.</text>
</comment>
<dbReference type="NCBIfam" id="TIGR00674">
    <property type="entry name" value="dapA"/>
    <property type="match status" value="1"/>
</dbReference>
<keyword evidence="6 12" id="KW-0028">Amino-acid biosynthesis</keyword>
<dbReference type="HAMAP" id="MF_00418">
    <property type="entry name" value="DapA"/>
    <property type="match status" value="1"/>
</dbReference>
<comment type="function">
    <text evidence="1 12">Catalyzes the condensation of (S)-aspartate-beta-semialdehyde [(S)-ASA] and pyruvate to 4-hydroxy-tetrahydrodipicolinate (HTPA).</text>
</comment>
<dbReference type="SUPFAM" id="SSF51569">
    <property type="entry name" value="Aldolase"/>
    <property type="match status" value="1"/>
</dbReference>
<evidence type="ECO:0000256" key="6">
    <source>
        <dbReference type="ARBA" id="ARBA00022605"/>
    </source>
</evidence>
<dbReference type="CDD" id="cd00950">
    <property type="entry name" value="DHDPS"/>
    <property type="match status" value="1"/>
</dbReference>
<protein>
    <recommendedName>
        <fullName evidence="4 12">4-hydroxy-tetrahydrodipicolinate synthase</fullName>
        <shortName evidence="12">HTPA synthase</shortName>
        <ecNumber evidence="4 12">4.3.3.7</ecNumber>
    </recommendedName>
</protein>
<evidence type="ECO:0000256" key="14">
    <source>
        <dbReference type="PIRSR" id="PIRSR001365-2"/>
    </source>
</evidence>
<evidence type="ECO:0000256" key="3">
    <source>
        <dbReference type="ARBA" id="ARBA00007592"/>
    </source>
</evidence>
<evidence type="ECO:0000256" key="5">
    <source>
        <dbReference type="ARBA" id="ARBA00022490"/>
    </source>
</evidence>
<dbReference type="PANTHER" id="PTHR12128">
    <property type="entry name" value="DIHYDRODIPICOLINATE SYNTHASE"/>
    <property type="match status" value="1"/>
</dbReference>
<evidence type="ECO:0000256" key="7">
    <source>
        <dbReference type="ARBA" id="ARBA00022915"/>
    </source>
</evidence>
<dbReference type="RefSeq" id="WP_007790855.1">
    <property type="nucleotide sequence ID" value="NZ_ADGQ01000070.1"/>
</dbReference>
<reference evidence="15 16" key="1">
    <citation type="submission" date="2010-08" db="EMBL/GenBank/DDBJ databases">
        <authorList>
            <person name="Harkins D.M."/>
            <person name="Madupu R."/>
            <person name="Durkin A.S."/>
            <person name="Torralba M."/>
            <person name="Methe B."/>
            <person name="Sutton G.G."/>
            <person name="Nelson K.E."/>
        </authorList>
    </citation>
    <scope>NUCLEOTIDE SEQUENCE [LARGE SCALE GENOMIC DNA]</scope>
    <source>
        <strain evidence="15 16">DSM 17678</strain>
    </source>
</reference>
<keyword evidence="9 12" id="KW-0456">Lyase</keyword>
<dbReference type="PIRSF" id="PIRSF001365">
    <property type="entry name" value="DHDPS"/>
    <property type="match status" value="1"/>
</dbReference>
<comment type="similarity">
    <text evidence="3 12 13">Belongs to the DapA family.</text>
</comment>
<dbReference type="InterPro" id="IPR013785">
    <property type="entry name" value="Aldolase_TIM"/>
</dbReference>
<dbReference type="InterPro" id="IPR005263">
    <property type="entry name" value="DapA"/>
</dbReference>
<evidence type="ECO:0000313" key="16">
    <source>
        <dbReference type="Proteomes" id="UP000003244"/>
    </source>
</evidence>
<gene>
    <name evidence="12 15" type="primary">dapA</name>
    <name evidence="15" type="ORF">HMPREF0634_0051</name>
</gene>
<dbReference type="EC" id="4.3.3.7" evidence="4 12"/>
<keyword evidence="8 12" id="KW-0457">Lysine biosynthesis</keyword>
<feature type="binding site" evidence="12 14">
    <location>
        <position position="204"/>
    </location>
    <ligand>
        <name>pyruvate</name>
        <dbReference type="ChEBI" id="CHEBI:15361"/>
    </ligand>
</feature>
<dbReference type="STRING" id="596315.HMPREF0634_0051"/>
<evidence type="ECO:0000256" key="11">
    <source>
        <dbReference type="ARBA" id="ARBA00047836"/>
    </source>
</evidence>
<evidence type="ECO:0000256" key="10">
    <source>
        <dbReference type="ARBA" id="ARBA00023270"/>
    </source>
</evidence>
<evidence type="ECO:0000256" key="4">
    <source>
        <dbReference type="ARBA" id="ARBA00012086"/>
    </source>
</evidence>
<comment type="subunit">
    <text evidence="12">Homotetramer; dimer of dimers.</text>
</comment>
<comment type="catalytic activity">
    <reaction evidence="11 12">
        <text>L-aspartate 4-semialdehyde + pyruvate = (2S,4S)-4-hydroxy-2,3,4,5-tetrahydrodipicolinate + H2O + H(+)</text>
        <dbReference type="Rhea" id="RHEA:34171"/>
        <dbReference type="ChEBI" id="CHEBI:15361"/>
        <dbReference type="ChEBI" id="CHEBI:15377"/>
        <dbReference type="ChEBI" id="CHEBI:15378"/>
        <dbReference type="ChEBI" id="CHEBI:67139"/>
        <dbReference type="ChEBI" id="CHEBI:537519"/>
        <dbReference type="EC" id="4.3.3.7"/>
    </reaction>
</comment>
<keyword evidence="10 12" id="KW-0704">Schiff base</keyword>
<evidence type="ECO:0000256" key="1">
    <source>
        <dbReference type="ARBA" id="ARBA00003294"/>
    </source>
</evidence>
<dbReference type="Gene3D" id="3.20.20.70">
    <property type="entry name" value="Aldolase class I"/>
    <property type="match status" value="1"/>
</dbReference>
<dbReference type="GeneID" id="84801288"/>
<dbReference type="GO" id="GO:0009089">
    <property type="term" value="P:lysine biosynthetic process via diaminopimelate"/>
    <property type="evidence" value="ECO:0007669"/>
    <property type="project" value="UniProtKB-UniRule"/>
</dbReference>
<dbReference type="Pfam" id="PF00701">
    <property type="entry name" value="DHDPS"/>
    <property type="match status" value="1"/>
</dbReference>
<name>E0E4R8_9FIRM</name>